<organism evidence="11 12">
    <name type="scientific">Candidatus Methanoplasma termitum</name>
    <dbReference type="NCBI Taxonomy" id="1577791"/>
    <lineage>
        <taxon>Archaea</taxon>
        <taxon>Methanobacteriati</taxon>
        <taxon>Thermoplasmatota</taxon>
        <taxon>Thermoplasmata</taxon>
        <taxon>Methanomassiliicoccales</taxon>
        <taxon>Methanomassiliicoccaceae</taxon>
        <taxon>Candidatus Methanoplasma</taxon>
    </lineage>
</organism>
<dbReference type="InterPro" id="IPR020653">
    <property type="entry name" value="Tryptophan-tRNA-ligase_arc"/>
</dbReference>
<dbReference type="PANTHER" id="PTHR10055">
    <property type="entry name" value="TRYPTOPHANYL-TRNA SYNTHETASE"/>
    <property type="match status" value="1"/>
</dbReference>
<dbReference type="HAMAP" id="MF_00140_A">
    <property type="entry name" value="Trp_tRNA_synth_A"/>
    <property type="match status" value="1"/>
</dbReference>
<dbReference type="GO" id="GO:0004830">
    <property type="term" value="F:tryptophan-tRNA ligase activity"/>
    <property type="evidence" value="ECO:0007669"/>
    <property type="project" value="UniProtKB-UniRule"/>
</dbReference>
<evidence type="ECO:0000313" key="11">
    <source>
        <dbReference type="EMBL" id="AIZ56802.1"/>
    </source>
</evidence>
<comment type="catalytic activity">
    <reaction evidence="8 9">
        <text>tRNA(Trp) + L-tryptophan + ATP = L-tryptophyl-tRNA(Trp) + AMP + diphosphate + H(+)</text>
        <dbReference type="Rhea" id="RHEA:24080"/>
        <dbReference type="Rhea" id="RHEA-COMP:9671"/>
        <dbReference type="Rhea" id="RHEA-COMP:9705"/>
        <dbReference type="ChEBI" id="CHEBI:15378"/>
        <dbReference type="ChEBI" id="CHEBI:30616"/>
        <dbReference type="ChEBI" id="CHEBI:33019"/>
        <dbReference type="ChEBI" id="CHEBI:57912"/>
        <dbReference type="ChEBI" id="CHEBI:78442"/>
        <dbReference type="ChEBI" id="CHEBI:78535"/>
        <dbReference type="ChEBI" id="CHEBI:456215"/>
        <dbReference type="EC" id="6.1.1.2"/>
    </reaction>
</comment>
<proteinExistence type="inferred from homology"/>
<dbReference type="AlphaFoldDB" id="A0A0A7LEP4"/>
<dbReference type="GO" id="GO:0005737">
    <property type="term" value="C:cytoplasm"/>
    <property type="evidence" value="ECO:0007669"/>
    <property type="project" value="UniProtKB-SubCell"/>
</dbReference>
<dbReference type="CDD" id="cd00806">
    <property type="entry name" value="TrpRS_core"/>
    <property type="match status" value="1"/>
</dbReference>
<comment type="caution">
    <text evidence="9">Lacks conserved residue(s) required for the propagation of feature annotation.</text>
</comment>
<keyword evidence="2 9" id="KW-0963">Cytoplasm</keyword>
<keyword evidence="5 9" id="KW-0067">ATP-binding</keyword>
<dbReference type="GeneID" id="24818589"/>
<comment type="subcellular location">
    <subcellularLocation>
        <location evidence="9">Cytoplasm</location>
    </subcellularLocation>
</comment>
<dbReference type="Gene3D" id="1.10.240.10">
    <property type="entry name" value="Tyrosyl-Transfer RNA Synthetase"/>
    <property type="match status" value="1"/>
</dbReference>
<sequence>MADDFKVTPWEVTGDIDYEVLMQRFGTTPIDDALMKRIAKYGEIHPMLKRGIFYTHRDFGKLLDDYDKGNKFFLYTGRGPSGHTHLGHIMPWIFNKWVQDVFEADMLFQMTDDEKFLFKDLTLKDTRALAYENALDFVALGFDPEKTKIILDTENIKELYPIALKVAKKVTFSTAKAVFGFDNSTNIGSIFFTTIQAAPAFLPSERAGKQIPCLIPCGIDQDPHFRVARDAAPGLNYPKPTMLYCKMFPGLGGGDKMSSSDEMATIYTTDSPKNVKKKVGRAFTGGCVSVEEQRVKGGNPEVCAVFKYNFYLFEKDDKKVNDLVDKCKKGEILCGECKQMLTEKINVFLEEHQAKREEAKEVVDSMTFDGFKW</sequence>
<dbReference type="Proteomes" id="UP000030787">
    <property type="component" value="Chromosome"/>
</dbReference>
<dbReference type="PANTHER" id="PTHR10055:SF1">
    <property type="entry name" value="TRYPTOPHAN--TRNA LIGASE, CYTOPLASMIC"/>
    <property type="match status" value="1"/>
</dbReference>
<dbReference type="GO" id="GO:0006436">
    <property type="term" value="P:tryptophanyl-tRNA aminoacylation"/>
    <property type="evidence" value="ECO:0007669"/>
    <property type="project" value="UniProtKB-UniRule"/>
</dbReference>
<keyword evidence="12" id="KW-1185">Reference proteome</keyword>
<keyword evidence="4 9" id="KW-0547">Nucleotide-binding</keyword>
<dbReference type="RefSeq" id="WP_048112612.1">
    <property type="nucleotide sequence ID" value="NZ_CP010070.1"/>
</dbReference>
<dbReference type="EMBL" id="CP010070">
    <property type="protein sequence ID" value="AIZ56802.1"/>
    <property type="molecule type" value="Genomic_DNA"/>
</dbReference>
<dbReference type="GO" id="GO:0005524">
    <property type="term" value="F:ATP binding"/>
    <property type="evidence" value="ECO:0007669"/>
    <property type="project" value="UniProtKB-UniRule"/>
</dbReference>
<protein>
    <recommendedName>
        <fullName evidence="9">Tryptophan--tRNA ligase</fullName>
        <ecNumber evidence="9">6.1.1.2</ecNumber>
    </recommendedName>
    <alternativeName>
        <fullName evidence="9">Tryptophanyl-tRNA synthetase</fullName>
        <shortName evidence="9">TrpRS</shortName>
    </alternativeName>
</protein>
<dbReference type="FunFam" id="1.10.240.10:FF:000007">
    <property type="entry name" value="Tryptophan--tRNA ligase"/>
    <property type="match status" value="1"/>
</dbReference>
<evidence type="ECO:0000256" key="10">
    <source>
        <dbReference type="RuleBase" id="RU363036"/>
    </source>
</evidence>
<dbReference type="PRINTS" id="PR01039">
    <property type="entry name" value="TRNASYNTHTRP"/>
</dbReference>
<evidence type="ECO:0000313" key="12">
    <source>
        <dbReference type="Proteomes" id="UP000030787"/>
    </source>
</evidence>
<comment type="function">
    <text evidence="9">Catalyzes the attachment of tryptophan to tRNA(Trp).</text>
</comment>
<evidence type="ECO:0000256" key="9">
    <source>
        <dbReference type="HAMAP-Rule" id="MF_00140"/>
    </source>
</evidence>
<keyword evidence="3 9" id="KW-0436">Ligase</keyword>
<evidence type="ECO:0000256" key="7">
    <source>
        <dbReference type="ARBA" id="ARBA00023146"/>
    </source>
</evidence>
<keyword evidence="7 9" id="KW-0030">Aminoacyl-tRNA synthetase</keyword>
<dbReference type="InterPro" id="IPR014729">
    <property type="entry name" value="Rossmann-like_a/b/a_fold"/>
</dbReference>
<evidence type="ECO:0000256" key="3">
    <source>
        <dbReference type="ARBA" id="ARBA00022598"/>
    </source>
</evidence>
<name>A0A0A7LEP4_9ARCH</name>
<accession>A0A0A7LEP4</accession>
<dbReference type="SUPFAM" id="SSF52374">
    <property type="entry name" value="Nucleotidylyl transferase"/>
    <property type="match status" value="1"/>
</dbReference>
<dbReference type="InterPro" id="IPR002305">
    <property type="entry name" value="aa-tRNA-synth_Ic"/>
</dbReference>
<dbReference type="InterPro" id="IPR002306">
    <property type="entry name" value="Trp-tRNA-ligase"/>
</dbReference>
<keyword evidence="6 9" id="KW-0648">Protein biosynthesis</keyword>
<dbReference type="EC" id="6.1.1.2" evidence="9"/>
<evidence type="ECO:0000256" key="5">
    <source>
        <dbReference type="ARBA" id="ARBA00022840"/>
    </source>
</evidence>
<evidence type="ECO:0000256" key="4">
    <source>
        <dbReference type="ARBA" id="ARBA00022741"/>
    </source>
</evidence>
<feature type="short sequence motif" description="'KMSKS' region" evidence="9">
    <location>
        <begin position="256"/>
        <end position="260"/>
    </location>
</feature>
<evidence type="ECO:0000256" key="1">
    <source>
        <dbReference type="ARBA" id="ARBA00005594"/>
    </source>
</evidence>
<dbReference type="NCBIfam" id="TIGR00233">
    <property type="entry name" value="trpS"/>
    <property type="match status" value="1"/>
</dbReference>
<dbReference type="HOGENOM" id="CLU_032621_0_1_2"/>
<dbReference type="OrthoDB" id="371821at2157"/>
<dbReference type="KEGG" id="mear:Mpt1_c09270"/>
<gene>
    <name evidence="9 11" type="primary">trpS</name>
    <name evidence="11" type="ORF">Mpt1_c09270</name>
</gene>
<evidence type="ECO:0000256" key="2">
    <source>
        <dbReference type="ARBA" id="ARBA00022490"/>
    </source>
</evidence>
<dbReference type="NCBIfam" id="NF008927">
    <property type="entry name" value="PRK12285.1-4"/>
    <property type="match status" value="1"/>
</dbReference>
<dbReference type="STRING" id="1577791.Mpt1_c09270"/>
<reference evidence="11 12" key="1">
    <citation type="journal article" date="2014" name="Appl. Environ. Microbiol.">
        <title>Comparative Genome Analysis of 'Candidatus Methanoplasma termitum' Indicates a New Mode of Energy Metabolism in the Seventh Order of Methanogens.</title>
        <authorList>
            <person name="Lang K."/>
            <person name="Schuldes J."/>
            <person name="Klingl A."/>
            <person name="Poehlein A."/>
            <person name="Daniel R."/>
            <person name="Brune A."/>
        </authorList>
    </citation>
    <scope>NUCLEOTIDE SEQUENCE [LARGE SCALE GENOMIC DNA]</scope>
    <source>
        <strain evidence="12">Mpt1</strain>
    </source>
</reference>
<comment type="similarity">
    <text evidence="1 9 10">Belongs to the class-I aminoacyl-tRNA synthetase family.</text>
</comment>
<evidence type="ECO:0000256" key="8">
    <source>
        <dbReference type="ARBA" id="ARBA00049929"/>
    </source>
</evidence>
<dbReference type="Gene3D" id="3.40.50.620">
    <property type="entry name" value="HUPs"/>
    <property type="match status" value="1"/>
</dbReference>
<evidence type="ECO:0000256" key="6">
    <source>
        <dbReference type="ARBA" id="ARBA00022917"/>
    </source>
</evidence>
<dbReference type="Pfam" id="PF00579">
    <property type="entry name" value="tRNA-synt_1b"/>
    <property type="match status" value="1"/>
</dbReference>